<gene>
    <name evidence="1" type="ORF">ISO4_03214</name>
</gene>
<name>A0ABS0AKF4_9GAMM</name>
<proteinExistence type="predicted"/>
<organism evidence="1 2">
    <name type="scientific">Alloalcanivorax venustensis ISO4</name>
    <dbReference type="NCBI Taxonomy" id="1177184"/>
    <lineage>
        <taxon>Bacteria</taxon>
        <taxon>Pseudomonadati</taxon>
        <taxon>Pseudomonadota</taxon>
        <taxon>Gammaproteobacteria</taxon>
        <taxon>Oceanospirillales</taxon>
        <taxon>Alcanivoracaceae</taxon>
        <taxon>Alloalcanivorax</taxon>
    </lineage>
</organism>
<dbReference type="EMBL" id="ARXR01000057">
    <property type="protein sequence ID" value="MBF5054612.1"/>
    <property type="molecule type" value="Genomic_DNA"/>
</dbReference>
<sequence>MRVTDGNFSGSFWCNYQDLSGFPWYLADPSNHSHPGQCPFTDDCDNFVPYDPSASNYVGYFGEVTISNFLGTLIDAEHLHDVVFTANNQGAAPTANFNFTNVTFTDCSGNGDCYIDGVLYLDNADELNIY</sequence>
<accession>A0ABS0AKF4</accession>
<keyword evidence="2" id="KW-1185">Reference proteome</keyword>
<protein>
    <submittedName>
        <fullName evidence="1">Uncharacterized protein</fullName>
    </submittedName>
</protein>
<evidence type="ECO:0000313" key="1">
    <source>
        <dbReference type="EMBL" id="MBF5054612.1"/>
    </source>
</evidence>
<evidence type="ECO:0000313" key="2">
    <source>
        <dbReference type="Proteomes" id="UP000644441"/>
    </source>
</evidence>
<dbReference type="Proteomes" id="UP000644441">
    <property type="component" value="Unassembled WGS sequence"/>
</dbReference>
<reference evidence="1 2" key="1">
    <citation type="submission" date="2012-09" db="EMBL/GenBank/DDBJ databases">
        <title>Genome Sequence of alkane-degrading Bacterium Alcanivorax venustensis ISO4.</title>
        <authorList>
            <person name="Lai Q."/>
            <person name="Shao Z."/>
        </authorList>
    </citation>
    <scope>NUCLEOTIDE SEQUENCE [LARGE SCALE GENOMIC DNA]</scope>
    <source>
        <strain evidence="1 2">ISO4</strain>
    </source>
</reference>
<comment type="caution">
    <text evidence="1">The sequence shown here is derived from an EMBL/GenBank/DDBJ whole genome shotgun (WGS) entry which is preliminary data.</text>
</comment>